<organism evidence="1 2">
    <name type="scientific">Crepidotus variabilis</name>
    <dbReference type="NCBI Taxonomy" id="179855"/>
    <lineage>
        <taxon>Eukaryota</taxon>
        <taxon>Fungi</taxon>
        <taxon>Dikarya</taxon>
        <taxon>Basidiomycota</taxon>
        <taxon>Agaricomycotina</taxon>
        <taxon>Agaricomycetes</taxon>
        <taxon>Agaricomycetidae</taxon>
        <taxon>Agaricales</taxon>
        <taxon>Agaricineae</taxon>
        <taxon>Crepidotaceae</taxon>
        <taxon>Crepidotus</taxon>
    </lineage>
</organism>
<protein>
    <submittedName>
        <fullName evidence="1">Uncharacterized protein</fullName>
    </submittedName>
</protein>
<sequence length="300" mass="34372">MFSKFGDRHSSPLYCTETGLVLNALSRMHQLYELRMKFSPNAYSADNLDSALDALNHNFSTERKTRVYQIVSLELVKASGLSQHEFLRLTVETSTACVNNDSDEGNIILILDRTFNLGSALKDDFLRVVALRLRPFIYWVYSLVQGLEGTLLASWMTNYETVWDRIFLAPKEYSSDSNCKVLYRLDKPFMKLLASAQDSDEDKITPEIQNTSRPLTLYDVLLMAQILGTSYPKHQIRWSNGLLFATHILSALQRLCVKPKDVEPPEVWAASWTWFGKRSGRLDPDIVNHIVDIFLAEFDF</sequence>
<evidence type="ECO:0000313" key="2">
    <source>
        <dbReference type="Proteomes" id="UP000807306"/>
    </source>
</evidence>
<dbReference type="Proteomes" id="UP000807306">
    <property type="component" value="Unassembled WGS sequence"/>
</dbReference>
<proteinExistence type="predicted"/>
<dbReference type="EMBL" id="MU157881">
    <property type="protein sequence ID" value="KAF9525681.1"/>
    <property type="molecule type" value="Genomic_DNA"/>
</dbReference>
<reference evidence="1" key="1">
    <citation type="submission" date="2020-11" db="EMBL/GenBank/DDBJ databases">
        <authorList>
            <consortium name="DOE Joint Genome Institute"/>
            <person name="Ahrendt S."/>
            <person name="Riley R."/>
            <person name="Andreopoulos W."/>
            <person name="Labutti K."/>
            <person name="Pangilinan J."/>
            <person name="Ruiz-Duenas F.J."/>
            <person name="Barrasa J.M."/>
            <person name="Sanchez-Garcia M."/>
            <person name="Camarero S."/>
            <person name="Miyauchi S."/>
            <person name="Serrano A."/>
            <person name="Linde D."/>
            <person name="Babiker R."/>
            <person name="Drula E."/>
            <person name="Ayuso-Fernandez I."/>
            <person name="Pacheco R."/>
            <person name="Padilla G."/>
            <person name="Ferreira P."/>
            <person name="Barriuso J."/>
            <person name="Kellner H."/>
            <person name="Castanera R."/>
            <person name="Alfaro M."/>
            <person name="Ramirez L."/>
            <person name="Pisabarro A.G."/>
            <person name="Kuo A."/>
            <person name="Tritt A."/>
            <person name="Lipzen A."/>
            <person name="He G."/>
            <person name="Yan M."/>
            <person name="Ng V."/>
            <person name="Cullen D."/>
            <person name="Martin F."/>
            <person name="Rosso M.-N."/>
            <person name="Henrissat B."/>
            <person name="Hibbett D."/>
            <person name="Martinez A.T."/>
            <person name="Grigoriev I.V."/>
        </authorList>
    </citation>
    <scope>NUCLEOTIDE SEQUENCE</scope>
    <source>
        <strain evidence="1">CBS 506.95</strain>
    </source>
</reference>
<evidence type="ECO:0000313" key="1">
    <source>
        <dbReference type="EMBL" id="KAF9525681.1"/>
    </source>
</evidence>
<keyword evidence="2" id="KW-1185">Reference proteome</keyword>
<accession>A0A9P6EAS3</accession>
<gene>
    <name evidence="1" type="ORF">CPB83DRAFT_838007</name>
</gene>
<dbReference type="AlphaFoldDB" id="A0A9P6EAS3"/>
<comment type="caution">
    <text evidence="1">The sequence shown here is derived from an EMBL/GenBank/DDBJ whole genome shotgun (WGS) entry which is preliminary data.</text>
</comment>
<name>A0A9P6EAS3_9AGAR</name>